<comment type="caution">
    <text evidence="1">The sequence shown here is derived from an EMBL/GenBank/DDBJ whole genome shotgun (WGS) entry which is preliminary data.</text>
</comment>
<sequence length="244" mass="27003">MYGSISGYKSGYGDIESGSSLYPGLTQQDNVLRWGFIRKVYGILTTQVLLTAVVASVVVFYHPFTAFLVTTPGLPLIMAFLPLILLCPLYYYHQSHPINLVLLGFFTVSLAFTVGISCAFTQGYIVLEALVMTATVVLALTAYTFWASKRGQDFSFLGPILFAAILTLIVWGLIQAFFPASRVGSSIFAALGVIIFSAYIVYDTDNLIKRYNYDEYIWASVALYLDVLNLFLSLLQLLRGVQSN</sequence>
<reference evidence="2" key="1">
    <citation type="journal article" date="2024" name="Proc. Natl. Acad. Sci. U.S.A.">
        <title>Extraordinary preservation of gene collinearity over three hundred million years revealed in homosporous lycophytes.</title>
        <authorList>
            <person name="Li C."/>
            <person name="Wickell D."/>
            <person name="Kuo L.Y."/>
            <person name="Chen X."/>
            <person name="Nie B."/>
            <person name="Liao X."/>
            <person name="Peng D."/>
            <person name="Ji J."/>
            <person name="Jenkins J."/>
            <person name="Williams M."/>
            <person name="Shu S."/>
            <person name="Plott C."/>
            <person name="Barry K."/>
            <person name="Rajasekar S."/>
            <person name="Grimwood J."/>
            <person name="Han X."/>
            <person name="Sun S."/>
            <person name="Hou Z."/>
            <person name="He W."/>
            <person name="Dai G."/>
            <person name="Sun C."/>
            <person name="Schmutz J."/>
            <person name="Leebens-Mack J.H."/>
            <person name="Li F.W."/>
            <person name="Wang L."/>
        </authorList>
    </citation>
    <scope>NUCLEOTIDE SEQUENCE [LARGE SCALE GENOMIC DNA]</scope>
    <source>
        <strain evidence="2">cv. PW_Plant_1</strain>
    </source>
</reference>
<keyword evidence="2" id="KW-1185">Reference proteome</keyword>
<proteinExistence type="predicted"/>
<evidence type="ECO:0000313" key="1">
    <source>
        <dbReference type="EMBL" id="KAJ7555947.1"/>
    </source>
</evidence>
<accession>A0ACC2DPM1</accession>
<name>A0ACC2DPM1_DIPCM</name>
<protein>
    <submittedName>
        <fullName evidence="1">Uncharacterized protein</fullName>
    </submittedName>
</protein>
<dbReference type="Proteomes" id="UP001162992">
    <property type="component" value="Chromosome 5"/>
</dbReference>
<organism evidence="1 2">
    <name type="scientific">Diphasiastrum complanatum</name>
    <name type="common">Issler's clubmoss</name>
    <name type="synonym">Lycopodium complanatum</name>
    <dbReference type="NCBI Taxonomy" id="34168"/>
    <lineage>
        <taxon>Eukaryota</taxon>
        <taxon>Viridiplantae</taxon>
        <taxon>Streptophyta</taxon>
        <taxon>Embryophyta</taxon>
        <taxon>Tracheophyta</taxon>
        <taxon>Lycopodiopsida</taxon>
        <taxon>Lycopodiales</taxon>
        <taxon>Lycopodiaceae</taxon>
        <taxon>Lycopodioideae</taxon>
        <taxon>Diphasiastrum</taxon>
    </lineage>
</organism>
<gene>
    <name evidence="1" type="ORF">O6H91_05G062100</name>
</gene>
<evidence type="ECO:0000313" key="2">
    <source>
        <dbReference type="Proteomes" id="UP001162992"/>
    </source>
</evidence>
<dbReference type="EMBL" id="CM055096">
    <property type="protein sequence ID" value="KAJ7555947.1"/>
    <property type="molecule type" value="Genomic_DNA"/>
</dbReference>